<accession>A0A0W0G1U6</accession>
<comment type="caution">
    <text evidence="1">The sequence shown here is derived from an EMBL/GenBank/DDBJ whole genome shotgun (WGS) entry which is preliminary data.</text>
</comment>
<name>A0A0W0G1U6_MONRR</name>
<dbReference type="EMBL" id="LATX01001321">
    <property type="protein sequence ID" value="KTB42532.1"/>
    <property type="molecule type" value="Genomic_DNA"/>
</dbReference>
<proteinExistence type="predicted"/>
<sequence length="290" mass="32489">MSGTPPKPGVNNGGKIVDTIPACPIDDCTLEIDVIVQGSDGITFGSHLKNLEVFNSAFPETTLGETDTLPSVKMQEESDIISLLLQFSHNASLPDLRRSDLAVALSFLGAAETYQNRIAMQLCNEALGDLARQSSRNALRVMKYRALRNDLDGIEWLVDRAMALPLAEAVFFLQDAPETQYREARKAYWENYHRAVNKIFAENVKLQKTHAGMKELVVRARQFDSHLNHGVLPSVEGIVDDVEGMHQGFKVYRDRALSKWQPYVDWVKVAKTYPVWKGFSSAGIRSPLRR</sequence>
<reference evidence="1 2" key="1">
    <citation type="submission" date="2015-12" db="EMBL/GenBank/DDBJ databases">
        <title>Draft genome sequence of Moniliophthora roreri, the causal agent of frosty pod rot of cacao.</title>
        <authorList>
            <person name="Aime M.C."/>
            <person name="Diaz-Valderrama J.R."/>
            <person name="Kijpornyongpan T."/>
            <person name="Phillips-Mora W."/>
        </authorList>
    </citation>
    <scope>NUCLEOTIDE SEQUENCE [LARGE SCALE GENOMIC DNA]</scope>
    <source>
        <strain evidence="1 2">MCA 2952</strain>
    </source>
</reference>
<dbReference type="AlphaFoldDB" id="A0A0W0G1U6"/>
<evidence type="ECO:0008006" key="3">
    <source>
        <dbReference type="Google" id="ProtNLM"/>
    </source>
</evidence>
<gene>
    <name evidence="1" type="ORF">WG66_4895</name>
</gene>
<evidence type="ECO:0000313" key="1">
    <source>
        <dbReference type="EMBL" id="KTB42532.1"/>
    </source>
</evidence>
<protein>
    <recommendedName>
        <fullName evidence="3">BTB domain-containing protein</fullName>
    </recommendedName>
</protein>
<dbReference type="Proteomes" id="UP000054988">
    <property type="component" value="Unassembled WGS sequence"/>
</dbReference>
<organism evidence="1 2">
    <name type="scientific">Moniliophthora roreri</name>
    <name type="common">Frosty pod rot fungus</name>
    <name type="synonym">Monilia roreri</name>
    <dbReference type="NCBI Taxonomy" id="221103"/>
    <lineage>
        <taxon>Eukaryota</taxon>
        <taxon>Fungi</taxon>
        <taxon>Dikarya</taxon>
        <taxon>Basidiomycota</taxon>
        <taxon>Agaricomycotina</taxon>
        <taxon>Agaricomycetes</taxon>
        <taxon>Agaricomycetidae</taxon>
        <taxon>Agaricales</taxon>
        <taxon>Marasmiineae</taxon>
        <taxon>Marasmiaceae</taxon>
        <taxon>Moniliophthora</taxon>
    </lineage>
</organism>
<evidence type="ECO:0000313" key="2">
    <source>
        <dbReference type="Proteomes" id="UP000054988"/>
    </source>
</evidence>